<keyword evidence="2" id="KW-1185">Reference proteome</keyword>
<comment type="caution">
    <text evidence="1">The sequence shown here is derived from an EMBL/GenBank/DDBJ whole genome shotgun (WGS) entry which is preliminary data.</text>
</comment>
<name>A0A8X6NLY5_NEPPI</name>
<dbReference type="AlphaFoldDB" id="A0A8X6NLY5"/>
<gene>
    <name evidence="1" type="ORF">NPIL_418141</name>
</gene>
<reference evidence="1" key="1">
    <citation type="submission" date="2020-08" db="EMBL/GenBank/DDBJ databases">
        <title>Multicomponent nature underlies the extraordinary mechanical properties of spider dragline silk.</title>
        <authorList>
            <person name="Kono N."/>
            <person name="Nakamura H."/>
            <person name="Mori M."/>
            <person name="Yoshida Y."/>
            <person name="Ohtoshi R."/>
            <person name="Malay A.D."/>
            <person name="Moran D.A.P."/>
            <person name="Tomita M."/>
            <person name="Numata K."/>
            <person name="Arakawa K."/>
        </authorList>
    </citation>
    <scope>NUCLEOTIDE SEQUENCE</scope>
</reference>
<sequence>MVAFKIIFSAFVNELRRLNLTDTACKPNAGRIAGQAEQDRRQCNKKTCFRSFYRGHLACDIPQTVGHLRKRWRGLTPLVKTCCINWDETRTGKQS</sequence>
<evidence type="ECO:0000313" key="2">
    <source>
        <dbReference type="Proteomes" id="UP000887013"/>
    </source>
</evidence>
<accession>A0A8X6NLY5</accession>
<organism evidence="1 2">
    <name type="scientific">Nephila pilipes</name>
    <name type="common">Giant wood spider</name>
    <name type="synonym">Nephila maculata</name>
    <dbReference type="NCBI Taxonomy" id="299642"/>
    <lineage>
        <taxon>Eukaryota</taxon>
        <taxon>Metazoa</taxon>
        <taxon>Ecdysozoa</taxon>
        <taxon>Arthropoda</taxon>
        <taxon>Chelicerata</taxon>
        <taxon>Arachnida</taxon>
        <taxon>Araneae</taxon>
        <taxon>Araneomorphae</taxon>
        <taxon>Entelegynae</taxon>
        <taxon>Araneoidea</taxon>
        <taxon>Nephilidae</taxon>
        <taxon>Nephila</taxon>
    </lineage>
</organism>
<dbReference type="Proteomes" id="UP000887013">
    <property type="component" value="Unassembled WGS sequence"/>
</dbReference>
<evidence type="ECO:0000313" key="1">
    <source>
        <dbReference type="EMBL" id="GFT22339.1"/>
    </source>
</evidence>
<dbReference type="EMBL" id="BMAW01011172">
    <property type="protein sequence ID" value="GFT22339.1"/>
    <property type="molecule type" value="Genomic_DNA"/>
</dbReference>
<proteinExistence type="predicted"/>
<protein>
    <submittedName>
        <fullName evidence="1">Uncharacterized protein</fullName>
    </submittedName>
</protein>